<evidence type="ECO:0000259" key="10">
    <source>
        <dbReference type="SMART" id="SM00831"/>
    </source>
</evidence>
<dbReference type="InterPro" id="IPR059000">
    <property type="entry name" value="ATPase_P-type_domA"/>
</dbReference>
<keyword evidence="8 9" id="KW-0472">Membrane</keyword>
<dbReference type="Pfam" id="PF13246">
    <property type="entry name" value="Cation_ATPase"/>
    <property type="match status" value="1"/>
</dbReference>
<dbReference type="GO" id="GO:1902600">
    <property type="term" value="P:proton transmembrane transport"/>
    <property type="evidence" value="ECO:0007669"/>
    <property type="project" value="TreeGrafter"/>
</dbReference>
<dbReference type="InterPro" id="IPR008250">
    <property type="entry name" value="ATPase_P-typ_transduc_dom_A_sf"/>
</dbReference>
<dbReference type="SFLD" id="SFLDS00003">
    <property type="entry name" value="Haloacid_Dehalogenase"/>
    <property type="match status" value="1"/>
</dbReference>
<keyword evidence="6" id="KW-1278">Translocase</keyword>
<dbReference type="SUPFAM" id="SSF81660">
    <property type="entry name" value="Metal cation-transporting ATPase, ATP-binding domain N"/>
    <property type="match status" value="1"/>
</dbReference>
<evidence type="ECO:0000256" key="9">
    <source>
        <dbReference type="SAM" id="Phobius"/>
    </source>
</evidence>
<dbReference type="Pfam" id="PF08282">
    <property type="entry name" value="Hydrolase_3"/>
    <property type="match status" value="1"/>
</dbReference>
<dbReference type="Gene3D" id="3.40.50.1000">
    <property type="entry name" value="HAD superfamily/HAD-like"/>
    <property type="match status" value="1"/>
</dbReference>
<dbReference type="GO" id="GO:0005886">
    <property type="term" value="C:plasma membrane"/>
    <property type="evidence" value="ECO:0007669"/>
    <property type="project" value="UniProtKB-SubCell"/>
</dbReference>
<evidence type="ECO:0000313" key="11">
    <source>
        <dbReference type="EMBL" id="PPQ87064.1"/>
    </source>
</evidence>
<dbReference type="Gene3D" id="1.20.1110.10">
    <property type="entry name" value="Calcium-transporting ATPase, transmembrane domain"/>
    <property type="match status" value="1"/>
</dbReference>
<evidence type="ECO:0000256" key="3">
    <source>
        <dbReference type="ARBA" id="ARBA00022692"/>
    </source>
</evidence>
<keyword evidence="12" id="KW-1185">Reference proteome</keyword>
<dbReference type="SUPFAM" id="SSF81653">
    <property type="entry name" value="Calcium ATPase, transduction domain A"/>
    <property type="match status" value="1"/>
</dbReference>
<protein>
    <recommendedName>
        <fullName evidence="10">Cation-transporting P-type ATPase N-terminal domain-containing protein</fullName>
    </recommendedName>
</protein>
<dbReference type="STRING" id="93625.A0A409X8N5"/>
<dbReference type="Gene3D" id="3.40.1110.10">
    <property type="entry name" value="Calcium-transporting ATPase, cytoplasmic domain N"/>
    <property type="match status" value="1"/>
</dbReference>
<dbReference type="Proteomes" id="UP000283269">
    <property type="component" value="Unassembled WGS sequence"/>
</dbReference>
<dbReference type="Pfam" id="PF00122">
    <property type="entry name" value="E1-E2_ATPase"/>
    <property type="match status" value="1"/>
</dbReference>
<dbReference type="Pfam" id="PF00690">
    <property type="entry name" value="Cation_ATPase_N"/>
    <property type="match status" value="1"/>
</dbReference>
<dbReference type="GO" id="GO:0005524">
    <property type="term" value="F:ATP binding"/>
    <property type="evidence" value="ECO:0007669"/>
    <property type="project" value="UniProtKB-KW"/>
</dbReference>
<dbReference type="Pfam" id="PF00689">
    <property type="entry name" value="Cation_ATPase_C"/>
    <property type="match status" value="1"/>
</dbReference>
<dbReference type="InterPro" id="IPR023298">
    <property type="entry name" value="ATPase_P-typ_TM_dom_sf"/>
</dbReference>
<dbReference type="SUPFAM" id="SSF56784">
    <property type="entry name" value="HAD-like"/>
    <property type="match status" value="1"/>
</dbReference>
<dbReference type="PROSITE" id="PS00154">
    <property type="entry name" value="ATPASE_E1_E2"/>
    <property type="match status" value="1"/>
</dbReference>
<feature type="transmembrane region" description="Helical" evidence="9">
    <location>
        <begin position="946"/>
        <end position="967"/>
    </location>
</feature>
<feature type="transmembrane region" description="Helical" evidence="9">
    <location>
        <begin position="859"/>
        <end position="883"/>
    </location>
</feature>
<dbReference type="FunFam" id="3.40.50.1000:FF:000083">
    <property type="entry name" value="Sodium/potassium-transporting ATPase subunit alpha"/>
    <property type="match status" value="1"/>
</dbReference>
<dbReference type="PANTHER" id="PTHR43294">
    <property type="entry name" value="SODIUM/POTASSIUM-TRANSPORTING ATPASE SUBUNIT ALPHA"/>
    <property type="match status" value="1"/>
</dbReference>
<dbReference type="SFLD" id="SFLDG00002">
    <property type="entry name" value="C1.7:_P-type_atpase_like"/>
    <property type="match status" value="1"/>
</dbReference>
<accession>A0A409X8N5</accession>
<dbReference type="PANTHER" id="PTHR43294:SF21">
    <property type="entry name" value="CATION TRANSPORTING ATPASE"/>
    <property type="match status" value="1"/>
</dbReference>
<feature type="transmembrane region" description="Helical" evidence="9">
    <location>
        <begin position="903"/>
        <end position="925"/>
    </location>
</feature>
<dbReference type="FunFam" id="3.40.50.1000:FF:000001">
    <property type="entry name" value="Phospholipid-transporting ATPase IC"/>
    <property type="match status" value="1"/>
</dbReference>
<evidence type="ECO:0000256" key="8">
    <source>
        <dbReference type="ARBA" id="ARBA00023136"/>
    </source>
</evidence>
<dbReference type="AlphaFoldDB" id="A0A409X8N5"/>
<dbReference type="GO" id="GO:1990573">
    <property type="term" value="P:potassium ion import across plasma membrane"/>
    <property type="evidence" value="ECO:0007669"/>
    <property type="project" value="TreeGrafter"/>
</dbReference>
<dbReference type="GO" id="GO:0036376">
    <property type="term" value="P:sodium ion export across plasma membrane"/>
    <property type="evidence" value="ECO:0007669"/>
    <property type="project" value="TreeGrafter"/>
</dbReference>
<dbReference type="GO" id="GO:0016887">
    <property type="term" value="F:ATP hydrolysis activity"/>
    <property type="evidence" value="ECO:0007669"/>
    <property type="project" value="InterPro"/>
</dbReference>
<feature type="transmembrane region" description="Helical" evidence="9">
    <location>
        <begin position="785"/>
        <end position="809"/>
    </location>
</feature>
<dbReference type="PRINTS" id="PR00119">
    <property type="entry name" value="CATATPASE"/>
</dbReference>
<keyword evidence="4" id="KW-0547">Nucleotide-binding</keyword>
<dbReference type="GO" id="GO:0030007">
    <property type="term" value="P:intracellular potassium ion homeostasis"/>
    <property type="evidence" value="ECO:0007669"/>
    <property type="project" value="TreeGrafter"/>
</dbReference>
<dbReference type="NCBIfam" id="TIGR01494">
    <property type="entry name" value="ATPase_P-type"/>
    <property type="match status" value="2"/>
</dbReference>
<evidence type="ECO:0000256" key="4">
    <source>
        <dbReference type="ARBA" id="ARBA00022741"/>
    </source>
</evidence>
<evidence type="ECO:0000256" key="7">
    <source>
        <dbReference type="ARBA" id="ARBA00022989"/>
    </source>
</evidence>
<evidence type="ECO:0000256" key="1">
    <source>
        <dbReference type="ARBA" id="ARBA00004651"/>
    </source>
</evidence>
<gene>
    <name evidence="11" type="ORF">CVT25_000044</name>
</gene>
<dbReference type="InterPro" id="IPR050510">
    <property type="entry name" value="Cation_transp_ATPase_P-type"/>
</dbReference>
<dbReference type="SUPFAM" id="SSF81665">
    <property type="entry name" value="Calcium ATPase, transmembrane domain M"/>
    <property type="match status" value="1"/>
</dbReference>
<dbReference type="PRINTS" id="PR00121">
    <property type="entry name" value="NAKATPASE"/>
</dbReference>
<dbReference type="InterPro" id="IPR023299">
    <property type="entry name" value="ATPase_P-typ_cyto_dom_N"/>
</dbReference>
<dbReference type="EMBL" id="NHYD01002385">
    <property type="protein sequence ID" value="PPQ87064.1"/>
    <property type="molecule type" value="Genomic_DNA"/>
</dbReference>
<dbReference type="SMART" id="SM00831">
    <property type="entry name" value="Cation_ATPase_N"/>
    <property type="match status" value="1"/>
</dbReference>
<comment type="caution">
    <text evidence="11">The sequence shown here is derived from an EMBL/GenBank/DDBJ whole genome shotgun (WGS) entry which is preliminary data.</text>
</comment>
<evidence type="ECO:0000256" key="2">
    <source>
        <dbReference type="ARBA" id="ARBA00022475"/>
    </source>
</evidence>
<dbReference type="InterPro" id="IPR004014">
    <property type="entry name" value="ATPase_P-typ_cation-transptr_N"/>
</dbReference>
<feature type="transmembrane region" description="Helical" evidence="9">
    <location>
        <begin position="98"/>
        <end position="118"/>
    </location>
</feature>
<feature type="transmembrane region" description="Helical" evidence="9">
    <location>
        <begin position="979"/>
        <end position="995"/>
    </location>
</feature>
<reference evidence="11 12" key="1">
    <citation type="journal article" date="2018" name="Evol. Lett.">
        <title>Horizontal gene cluster transfer increased hallucinogenic mushroom diversity.</title>
        <authorList>
            <person name="Reynolds H.T."/>
            <person name="Vijayakumar V."/>
            <person name="Gluck-Thaler E."/>
            <person name="Korotkin H.B."/>
            <person name="Matheny P.B."/>
            <person name="Slot J.C."/>
        </authorList>
    </citation>
    <scope>NUCLEOTIDE SEQUENCE [LARGE SCALE GENOMIC DNA]</scope>
    <source>
        <strain evidence="11 12">2631</strain>
    </source>
</reference>
<comment type="subcellular location">
    <subcellularLocation>
        <location evidence="1">Cell membrane</location>
        <topology evidence="1">Multi-pass membrane protein</topology>
    </subcellularLocation>
</comment>
<name>A0A409X8N5_PSICY</name>
<dbReference type="InParanoid" id="A0A409X8N5"/>
<dbReference type="InterPro" id="IPR006068">
    <property type="entry name" value="ATPase_P-typ_cation-transptr_C"/>
</dbReference>
<feature type="domain" description="Cation-transporting P-type ATPase N-terminal" evidence="10">
    <location>
        <begin position="14"/>
        <end position="87"/>
    </location>
</feature>
<organism evidence="11 12">
    <name type="scientific">Psilocybe cyanescens</name>
    <dbReference type="NCBI Taxonomy" id="93625"/>
    <lineage>
        <taxon>Eukaryota</taxon>
        <taxon>Fungi</taxon>
        <taxon>Dikarya</taxon>
        <taxon>Basidiomycota</taxon>
        <taxon>Agaricomycotina</taxon>
        <taxon>Agaricomycetes</taxon>
        <taxon>Agaricomycetidae</taxon>
        <taxon>Agaricales</taxon>
        <taxon>Agaricineae</taxon>
        <taxon>Strophariaceae</taxon>
        <taxon>Psilocybe</taxon>
    </lineage>
</organism>
<feature type="transmembrane region" description="Helical" evidence="9">
    <location>
        <begin position="301"/>
        <end position="322"/>
    </location>
</feature>
<evidence type="ECO:0000256" key="6">
    <source>
        <dbReference type="ARBA" id="ARBA00022967"/>
    </source>
</evidence>
<evidence type="ECO:0000313" key="12">
    <source>
        <dbReference type="Proteomes" id="UP000283269"/>
    </source>
</evidence>
<keyword evidence="5" id="KW-0067">ATP-binding</keyword>
<feature type="non-terminal residue" evidence="11">
    <location>
        <position position="1"/>
    </location>
</feature>
<keyword evidence="3 9" id="KW-0812">Transmembrane</keyword>
<dbReference type="InterPro" id="IPR036412">
    <property type="entry name" value="HAD-like_sf"/>
</dbReference>
<proteinExistence type="predicted"/>
<feature type="transmembrane region" description="Helical" evidence="9">
    <location>
        <begin position="815"/>
        <end position="838"/>
    </location>
</feature>
<keyword evidence="2" id="KW-1003">Cell membrane</keyword>
<dbReference type="InterPro" id="IPR044492">
    <property type="entry name" value="P_typ_ATPase_HD_dom"/>
</dbReference>
<dbReference type="OrthoDB" id="158672at2759"/>
<dbReference type="InterPro" id="IPR023214">
    <property type="entry name" value="HAD_sf"/>
</dbReference>
<keyword evidence="7 9" id="KW-1133">Transmembrane helix</keyword>
<dbReference type="InterPro" id="IPR018303">
    <property type="entry name" value="ATPase_P-typ_P_site"/>
</dbReference>
<dbReference type="SFLD" id="SFLDF00027">
    <property type="entry name" value="p-type_atpase"/>
    <property type="match status" value="1"/>
</dbReference>
<dbReference type="Gene3D" id="2.70.150.10">
    <property type="entry name" value="Calcium-transporting ATPase, cytoplasmic transduction domain A"/>
    <property type="match status" value="1"/>
</dbReference>
<evidence type="ECO:0000256" key="5">
    <source>
        <dbReference type="ARBA" id="ARBA00022840"/>
    </source>
</evidence>
<sequence>NSHTIQISELSSLDWHKITVEEALSRLSVSPKTGLDKAQAQRRLHTYGKNVISPPKSNTARKLLEWVLGGFGSLLLAASIVCFIAWKPLGEPNPNASNLALGVVLLIVLSIQAIFNAWQDFSTSRVMASIKGMLPSDVVVLRDSVSTQVPAKDLVPGDLITISMGEKIPADLRLIEVSADLQFDRSVLTGESEAISGRVTKTDENFLETKNIALQGTHCVSGSGYGLVIQTGDDTVFGVIAKLSSNEQTRLTTLQRELLRFVAIIASLATTVAVIMVILWAAWLRKDHPDYINVPTLLIDVVSVMVAFIPEGLPVAVTLSLAKVANTLSKRKILCKSLSIVETLGSVNVLCSDKTGTLTQNTMHVENLAVFDTTYESNAFSSVVNQSEPPIESNLSQVAAVGAICNSATFDTDTSSSNSDEKKVQGRGIIGNATDVAILRFSDTIASAEITRHRWVNVFRKNFNSKTKYMLQLSKLATSTPLNGPLISPLTSWDFFTRECFLLTLKGAPEVLLPYCSHVLNPRGGPPIPLTVREKDRISAVQEKWSRQGQRVILLARRVVRDDWLEKAAVANTQSEEFGTAVDEYMSDLIIVGLVGLIDPLKPDIKHTVKVCRDAGIRFFIVTGDHPTTALSIAGQAGIISNPSKVHRVADLDPAPEKSAALYDYENEVQDLKSIIITGTELMALNNEQIHQLCQYEEIVFARTTPEQKLRIVNDFKNRGNVVAVTGDGVNDAPSLKAADCGIAMGNGSDVAKEAADLVLLGDFSSIIDAIKYGRLVYDNLKKTVLYLLPAGSFSELMPIVLNIVIGVPQMLSNIQMIIICVATDVLPALSLCMEPLEDGLLLRRPRNVKKDRLADWRLLLHAYGFLGIIESLCALSMSFWYLQTKGVPFSSLALSFATPENLTNELLFTAQSVYFFTLVLMQWGNLLATRCRKLSIFQHTPQSNMYIFPAAILALGIALFFCYVPWFQKVFQMRPVPAKHIFIPMTFGLSLLIFDEIRKYFVRKYPKAFLARIAW</sequence>
<feature type="transmembrane region" description="Helical" evidence="9">
    <location>
        <begin position="258"/>
        <end position="281"/>
    </location>
</feature>
<dbReference type="GO" id="GO:0005391">
    <property type="term" value="F:P-type sodium:potassium-exchanging transporter activity"/>
    <property type="evidence" value="ECO:0007669"/>
    <property type="project" value="TreeGrafter"/>
</dbReference>
<dbReference type="GO" id="GO:0006883">
    <property type="term" value="P:intracellular sodium ion homeostasis"/>
    <property type="evidence" value="ECO:0007669"/>
    <property type="project" value="TreeGrafter"/>
</dbReference>
<dbReference type="InterPro" id="IPR001757">
    <property type="entry name" value="P_typ_ATPase"/>
</dbReference>
<feature type="transmembrane region" description="Helical" evidence="9">
    <location>
        <begin position="63"/>
        <end position="86"/>
    </location>
</feature>